<keyword evidence="1" id="KW-1133">Transmembrane helix</keyword>
<sequence>MKRFMAVCFLFLFALMVHPMSSGATSWAYPFVVWDGYVYEITEEPVSEVEEEIGEVTAYNDMAQERGNFSNALQEGTPYYKISGVSSDKAIAVKDRDGTLVKAVRLKEYTYEGMPYHTDSNEEVYVFLGIGALIGLLILFRIRSLKKA</sequence>
<feature type="signal peptide" evidence="2">
    <location>
        <begin position="1"/>
        <end position="24"/>
    </location>
</feature>
<organism evidence="3 4">
    <name type="scientific">Halobacillus yeomjeoni</name>
    <dbReference type="NCBI Taxonomy" id="311194"/>
    <lineage>
        <taxon>Bacteria</taxon>
        <taxon>Bacillati</taxon>
        <taxon>Bacillota</taxon>
        <taxon>Bacilli</taxon>
        <taxon>Bacillales</taxon>
        <taxon>Bacillaceae</taxon>
        <taxon>Halobacillus</taxon>
    </lineage>
</organism>
<evidence type="ECO:0008006" key="5">
    <source>
        <dbReference type="Google" id="ProtNLM"/>
    </source>
</evidence>
<evidence type="ECO:0000313" key="4">
    <source>
        <dbReference type="Proteomes" id="UP000614490"/>
    </source>
</evidence>
<accession>A0A931HXX5</accession>
<keyword evidence="1" id="KW-0812">Transmembrane</keyword>
<evidence type="ECO:0000256" key="2">
    <source>
        <dbReference type="SAM" id="SignalP"/>
    </source>
</evidence>
<keyword evidence="2" id="KW-0732">Signal</keyword>
<evidence type="ECO:0000313" key="3">
    <source>
        <dbReference type="EMBL" id="MBH0231473.1"/>
    </source>
</evidence>
<gene>
    <name evidence="3" type="ORF">H0267_14695</name>
</gene>
<dbReference type="AlphaFoldDB" id="A0A931HXX5"/>
<keyword evidence="1" id="KW-0472">Membrane</keyword>
<comment type="caution">
    <text evidence="3">The sequence shown here is derived from an EMBL/GenBank/DDBJ whole genome shotgun (WGS) entry which is preliminary data.</text>
</comment>
<dbReference type="EMBL" id="JADZSC010000003">
    <property type="protein sequence ID" value="MBH0231473.1"/>
    <property type="molecule type" value="Genomic_DNA"/>
</dbReference>
<proteinExistence type="predicted"/>
<dbReference type="Proteomes" id="UP000614490">
    <property type="component" value="Unassembled WGS sequence"/>
</dbReference>
<feature type="transmembrane region" description="Helical" evidence="1">
    <location>
        <begin position="124"/>
        <end position="142"/>
    </location>
</feature>
<name>A0A931HXX5_9BACI</name>
<protein>
    <recommendedName>
        <fullName evidence="5">Gram-positive cocci surface proteins LPxTG domain-containing protein</fullName>
    </recommendedName>
</protein>
<dbReference type="RefSeq" id="WP_197318096.1">
    <property type="nucleotide sequence ID" value="NZ_JADZSC010000003.1"/>
</dbReference>
<reference evidence="3 4" key="1">
    <citation type="journal article" date="2005" name="Int. J. Syst. Evol. Microbiol.">
        <title>Halobacillus yeomjeoni sp. nov., isolated from a marine solar saltern in Korea.</title>
        <authorList>
            <person name="Yoon J.H."/>
            <person name="Kang S.J."/>
            <person name="Lee C.H."/>
            <person name="Oh H.W."/>
            <person name="Oh T.K."/>
        </authorList>
    </citation>
    <scope>NUCLEOTIDE SEQUENCE [LARGE SCALE GENOMIC DNA]</scope>
    <source>
        <strain evidence="3 4">KCTC 3957</strain>
    </source>
</reference>
<keyword evidence="4" id="KW-1185">Reference proteome</keyword>
<evidence type="ECO:0000256" key="1">
    <source>
        <dbReference type="SAM" id="Phobius"/>
    </source>
</evidence>
<feature type="chain" id="PRO_5038408928" description="Gram-positive cocci surface proteins LPxTG domain-containing protein" evidence="2">
    <location>
        <begin position="25"/>
        <end position="148"/>
    </location>
</feature>